<evidence type="ECO:0000256" key="5">
    <source>
        <dbReference type="ARBA" id="ARBA00022927"/>
    </source>
</evidence>
<dbReference type="CDD" id="cd20070">
    <property type="entry name" value="5TM_YidC_Alb3"/>
    <property type="match status" value="1"/>
</dbReference>
<dbReference type="Pfam" id="PF02096">
    <property type="entry name" value="60KD_IMP"/>
    <property type="match status" value="1"/>
</dbReference>
<dbReference type="EMBL" id="JACSNV010000012">
    <property type="protein sequence ID" value="MBM6878310.1"/>
    <property type="molecule type" value="Genomic_DNA"/>
</dbReference>
<evidence type="ECO:0000256" key="3">
    <source>
        <dbReference type="ARBA" id="ARBA00022475"/>
    </source>
</evidence>
<dbReference type="InterPro" id="IPR047196">
    <property type="entry name" value="YidC_ALB_C"/>
</dbReference>
<dbReference type="PANTHER" id="PTHR12428">
    <property type="entry name" value="OXA1"/>
    <property type="match status" value="1"/>
</dbReference>
<evidence type="ECO:0000256" key="10">
    <source>
        <dbReference type="SAM" id="Phobius"/>
    </source>
</evidence>
<protein>
    <submittedName>
        <fullName evidence="12">YidC/Oxa1 family membrane protein insertase</fullName>
    </submittedName>
</protein>
<dbReference type="InterPro" id="IPR028055">
    <property type="entry name" value="YidC/Oxa/ALB_C"/>
</dbReference>
<dbReference type="PANTHER" id="PTHR12428:SF65">
    <property type="entry name" value="CYTOCHROME C OXIDASE ASSEMBLY PROTEIN COX18, MITOCHONDRIAL"/>
    <property type="match status" value="1"/>
</dbReference>
<feature type="transmembrane region" description="Helical" evidence="10">
    <location>
        <begin position="294"/>
        <end position="319"/>
    </location>
</feature>
<keyword evidence="3" id="KW-1003">Cell membrane</keyword>
<keyword evidence="4 9" id="KW-0812">Transmembrane</keyword>
<sequence>MIEFSLLTAMKMVREPGIFSPIAAFLGKFYNMLFNGIYGNVSAGALGLAIIVFTLIVKLILFPLMVKQQKSSFKMQQLQPEMNKIRNKYKDKKDQLSQQKMAMEIQDLQKANGVHLMGGCLPLLIQLPILYALFYIFQNAYVYVDVIGNNYTDIANVILQIPEALRVEVFAPFAQDIVNTYKIQEGIDLKSLNDVILLVANIKADDWTTILNTLGDSGSALLPLMDVKNNIETFLTIPLVSKCGLSFPGIIVPIVAGISTYAQSKIMLMMTSSNTAAAGNDQAMAMTNSMNKMMVYFMPFMMAFFCINVPAGLGVYWTISNIFGILQQIFLQKYYKKKLAEGAL</sequence>
<keyword evidence="7 10" id="KW-0472">Membrane</keyword>
<evidence type="ECO:0000256" key="8">
    <source>
        <dbReference type="ARBA" id="ARBA00023186"/>
    </source>
</evidence>
<evidence type="ECO:0000256" key="1">
    <source>
        <dbReference type="ARBA" id="ARBA00004651"/>
    </source>
</evidence>
<evidence type="ECO:0000313" key="13">
    <source>
        <dbReference type="Proteomes" id="UP000729290"/>
    </source>
</evidence>
<dbReference type="InterPro" id="IPR001708">
    <property type="entry name" value="YidC/ALB3/OXA1/COX18"/>
</dbReference>
<dbReference type="NCBIfam" id="TIGR03592">
    <property type="entry name" value="yidC_oxa1_cterm"/>
    <property type="match status" value="1"/>
</dbReference>
<organism evidence="12 13">
    <name type="scientific">Anaerotignum lactatifermentans</name>
    <dbReference type="NCBI Taxonomy" id="160404"/>
    <lineage>
        <taxon>Bacteria</taxon>
        <taxon>Bacillati</taxon>
        <taxon>Bacillota</taxon>
        <taxon>Clostridia</taxon>
        <taxon>Lachnospirales</taxon>
        <taxon>Anaerotignaceae</taxon>
        <taxon>Anaerotignum</taxon>
    </lineage>
</organism>
<evidence type="ECO:0000256" key="6">
    <source>
        <dbReference type="ARBA" id="ARBA00022989"/>
    </source>
</evidence>
<keyword evidence="6 10" id="KW-1133">Transmembrane helix</keyword>
<name>A0ABS2GB88_9FIRM</name>
<keyword evidence="8" id="KW-0143">Chaperone</keyword>
<keyword evidence="13" id="KW-1185">Reference proteome</keyword>
<comment type="subcellular location">
    <subcellularLocation>
        <location evidence="1">Cell membrane</location>
        <topology evidence="1">Multi-pass membrane protein</topology>
    </subcellularLocation>
    <subcellularLocation>
        <location evidence="9">Membrane</location>
        <topology evidence="9">Multi-pass membrane protein</topology>
    </subcellularLocation>
</comment>
<feature type="transmembrane region" description="Helical" evidence="10">
    <location>
        <begin position="44"/>
        <end position="66"/>
    </location>
</feature>
<evidence type="ECO:0000256" key="7">
    <source>
        <dbReference type="ARBA" id="ARBA00023136"/>
    </source>
</evidence>
<evidence type="ECO:0000313" key="12">
    <source>
        <dbReference type="EMBL" id="MBM6878310.1"/>
    </source>
</evidence>
<evidence type="ECO:0000256" key="4">
    <source>
        <dbReference type="ARBA" id="ARBA00022692"/>
    </source>
</evidence>
<reference evidence="12 13" key="1">
    <citation type="journal article" date="2021" name="Sci. Rep.">
        <title>The distribution of antibiotic resistance genes in chicken gut microbiota commensals.</title>
        <authorList>
            <person name="Juricova H."/>
            <person name="Matiasovicova J."/>
            <person name="Kubasova T."/>
            <person name="Cejkova D."/>
            <person name="Rychlik I."/>
        </authorList>
    </citation>
    <scope>NUCLEOTIDE SEQUENCE [LARGE SCALE GENOMIC DNA]</scope>
    <source>
        <strain evidence="12 13">An431b</strain>
    </source>
</reference>
<gene>
    <name evidence="12" type="ORF">H9X83_09095</name>
</gene>
<feature type="transmembrane region" description="Helical" evidence="10">
    <location>
        <begin position="113"/>
        <end position="137"/>
    </location>
</feature>
<keyword evidence="2" id="KW-0813">Transport</keyword>
<accession>A0ABS2GB88</accession>
<feature type="transmembrane region" description="Helical" evidence="10">
    <location>
        <begin position="18"/>
        <end position="38"/>
    </location>
</feature>
<evidence type="ECO:0000259" key="11">
    <source>
        <dbReference type="Pfam" id="PF02096"/>
    </source>
</evidence>
<comment type="similarity">
    <text evidence="9">Belongs to the OXA1/ALB3/YidC family.</text>
</comment>
<keyword evidence="5" id="KW-0653">Protein transport</keyword>
<proteinExistence type="inferred from homology"/>
<evidence type="ECO:0000256" key="9">
    <source>
        <dbReference type="RuleBase" id="RU003945"/>
    </source>
</evidence>
<feature type="transmembrane region" description="Helical" evidence="10">
    <location>
        <begin position="245"/>
        <end position="262"/>
    </location>
</feature>
<comment type="caution">
    <text evidence="12">The sequence shown here is derived from an EMBL/GenBank/DDBJ whole genome shotgun (WGS) entry which is preliminary data.</text>
</comment>
<dbReference type="Proteomes" id="UP000729290">
    <property type="component" value="Unassembled WGS sequence"/>
</dbReference>
<dbReference type="RefSeq" id="WP_205134061.1">
    <property type="nucleotide sequence ID" value="NZ_JACSNT010000012.1"/>
</dbReference>
<evidence type="ECO:0000256" key="2">
    <source>
        <dbReference type="ARBA" id="ARBA00022448"/>
    </source>
</evidence>
<feature type="domain" description="Membrane insertase YidC/Oxa/ALB C-terminal" evidence="11">
    <location>
        <begin position="47"/>
        <end position="333"/>
    </location>
</feature>